<name>A0A9P7VF66_9AGAR</name>
<accession>A0A9P7VF66</accession>
<dbReference type="Proteomes" id="UP000812287">
    <property type="component" value="Unassembled WGS sequence"/>
</dbReference>
<evidence type="ECO:0000313" key="1">
    <source>
        <dbReference type="EMBL" id="KAG7439452.1"/>
    </source>
</evidence>
<protein>
    <submittedName>
        <fullName evidence="1">Uncharacterized protein</fullName>
    </submittedName>
</protein>
<keyword evidence="2" id="KW-1185">Reference proteome</keyword>
<dbReference type="GeneID" id="66106945"/>
<reference evidence="1" key="1">
    <citation type="submission" date="2020-11" db="EMBL/GenBank/DDBJ databases">
        <title>Adaptations for nitrogen fixation in a non-lichenized fungal sporocarp promotes dispersal by wood-feeding termites.</title>
        <authorList>
            <consortium name="DOE Joint Genome Institute"/>
            <person name="Koch R.A."/>
            <person name="Yoon G."/>
            <person name="Arayal U."/>
            <person name="Lail K."/>
            <person name="Amirebrahimi M."/>
            <person name="Labutti K."/>
            <person name="Lipzen A."/>
            <person name="Riley R."/>
            <person name="Barry K."/>
            <person name="Henrissat B."/>
            <person name="Grigoriev I.V."/>
            <person name="Herr J.R."/>
            <person name="Aime M.C."/>
        </authorList>
    </citation>
    <scope>NUCLEOTIDE SEQUENCE</scope>
    <source>
        <strain evidence="1">MCA 3950</strain>
    </source>
</reference>
<dbReference type="EMBL" id="MU250594">
    <property type="protein sequence ID" value="KAG7439452.1"/>
    <property type="molecule type" value="Genomic_DNA"/>
</dbReference>
<organism evidence="1 2">
    <name type="scientific">Guyanagaster necrorhizus</name>
    <dbReference type="NCBI Taxonomy" id="856835"/>
    <lineage>
        <taxon>Eukaryota</taxon>
        <taxon>Fungi</taxon>
        <taxon>Dikarya</taxon>
        <taxon>Basidiomycota</taxon>
        <taxon>Agaricomycotina</taxon>
        <taxon>Agaricomycetes</taxon>
        <taxon>Agaricomycetidae</taxon>
        <taxon>Agaricales</taxon>
        <taxon>Marasmiineae</taxon>
        <taxon>Physalacriaceae</taxon>
        <taxon>Guyanagaster</taxon>
    </lineage>
</organism>
<comment type="caution">
    <text evidence="1">The sequence shown here is derived from an EMBL/GenBank/DDBJ whole genome shotgun (WGS) entry which is preliminary data.</text>
</comment>
<sequence length="152" mass="17608">MSSNKVISDAYTLEFVMDKRQKMQLAYRPEFDKSIRGEWYMAEYSIPFVRSIDRTTFLSVFKQVMIIVEEPYEMWDNGSGIVIKTDRSFPEPVNISVLWHALWSAIPSKYFPPIRDYTGMRPPQALAHVILFVLARARPSLASFKIIPVIGL</sequence>
<dbReference type="OrthoDB" id="2888794at2759"/>
<proteinExistence type="predicted"/>
<dbReference type="RefSeq" id="XP_043032952.1">
    <property type="nucleotide sequence ID" value="XM_043184648.1"/>
</dbReference>
<gene>
    <name evidence="1" type="ORF">BT62DRAFT_924711</name>
</gene>
<evidence type="ECO:0000313" key="2">
    <source>
        <dbReference type="Proteomes" id="UP000812287"/>
    </source>
</evidence>
<dbReference type="AlphaFoldDB" id="A0A9P7VF66"/>